<organism evidence="7">
    <name type="scientific">Gymnema sylvestre</name>
    <name type="common">Gurmar</name>
    <name type="synonym">Periploca sylvestris</name>
    <dbReference type="NCBI Taxonomy" id="4068"/>
    <lineage>
        <taxon>Eukaryota</taxon>
        <taxon>Viridiplantae</taxon>
        <taxon>Streptophyta</taxon>
        <taxon>Embryophyta</taxon>
        <taxon>Tracheophyta</taxon>
        <taxon>Spermatophyta</taxon>
        <taxon>Magnoliopsida</taxon>
        <taxon>eudicotyledons</taxon>
        <taxon>Gunneridae</taxon>
        <taxon>Pentapetalae</taxon>
        <taxon>asterids</taxon>
        <taxon>lamiids</taxon>
        <taxon>Gentianales</taxon>
        <taxon>Apocynaceae</taxon>
        <taxon>Asclepiadoideae</taxon>
        <taxon>Marsdenieae</taxon>
        <taxon>Gymnema</taxon>
    </lineage>
</organism>
<comment type="pathway">
    <text evidence="2">Protein modification; protein ubiquitination.</text>
</comment>
<dbReference type="Pfam" id="PF00514">
    <property type="entry name" value="Arm"/>
    <property type="match status" value="1"/>
</dbReference>
<dbReference type="InterPro" id="IPR052608">
    <property type="entry name" value="U-box_domain_protein"/>
</dbReference>
<dbReference type="EC" id="2.3.2.27" evidence="3"/>
<dbReference type="GO" id="GO:0061630">
    <property type="term" value="F:ubiquitin protein ligase activity"/>
    <property type="evidence" value="ECO:0007669"/>
    <property type="project" value="UniProtKB-EC"/>
</dbReference>
<evidence type="ECO:0000256" key="2">
    <source>
        <dbReference type="ARBA" id="ARBA00004906"/>
    </source>
</evidence>
<dbReference type="PANTHER" id="PTHR45958:SF4">
    <property type="entry name" value="U-BOX DOMAIN-CONTAINING PROTEIN 42-RELATED"/>
    <property type="match status" value="1"/>
</dbReference>
<evidence type="ECO:0000256" key="3">
    <source>
        <dbReference type="ARBA" id="ARBA00012483"/>
    </source>
</evidence>
<dbReference type="Gene3D" id="3.30.40.10">
    <property type="entry name" value="Zinc/RING finger domain, C3HC4 (zinc finger)"/>
    <property type="match status" value="1"/>
</dbReference>
<reference evidence="7" key="1">
    <citation type="submission" date="2020-08" db="EMBL/GenBank/DDBJ databases">
        <title>Identification of Transcription Factors in Gymnema sylvestre.</title>
        <authorList>
            <person name="Kalariya K.A."/>
        </authorList>
    </citation>
    <scope>NUCLEOTIDE SEQUENCE</scope>
</reference>
<dbReference type="PROSITE" id="PS51698">
    <property type="entry name" value="U_BOX"/>
    <property type="match status" value="1"/>
</dbReference>
<comment type="catalytic activity">
    <reaction evidence="1">
        <text>S-ubiquitinyl-[E2 ubiquitin-conjugating enzyme]-L-cysteine + [acceptor protein]-L-lysine = [E2 ubiquitin-conjugating enzyme]-L-cysteine + N(6)-ubiquitinyl-[acceptor protein]-L-lysine.</text>
        <dbReference type="EC" id="2.3.2.27"/>
    </reaction>
</comment>
<evidence type="ECO:0000259" key="6">
    <source>
        <dbReference type="PROSITE" id="PS51698"/>
    </source>
</evidence>
<dbReference type="CDD" id="cd16664">
    <property type="entry name" value="RING-Ubox_PUB"/>
    <property type="match status" value="1"/>
</dbReference>
<dbReference type="InterPro" id="IPR011989">
    <property type="entry name" value="ARM-like"/>
</dbReference>
<dbReference type="SMART" id="SM00185">
    <property type="entry name" value="ARM"/>
    <property type="match status" value="4"/>
</dbReference>
<protein>
    <recommendedName>
        <fullName evidence="3">RING-type E3 ubiquitin transferase</fullName>
        <ecNumber evidence="3">2.3.2.27</ecNumber>
    </recommendedName>
</protein>
<dbReference type="InterPro" id="IPR003613">
    <property type="entry name" value="Ubox_domain"/>
</dbReference>
<dbReference type="EMBL" id="MT936831">
    <property type="protein sequence ID" value="URM60695.1"/>
    <property type="molecule type" value="mRNA"/>
</dbReference>
<keyword evidence="4" id="KW-0808">Transferase</keyword>
<evidence type="ECO:0000256" key="1">
    <source>
        <dbReference type="ARBA" id="ARBA00000900"/>
    </source>
</evidence>
<dbReference type="SUPFAM" id="SSF57850">
    <property type="entry name" value="RING/U-box"/>
    <property type="match status" value="1"/>
</dbReference>
<keyword evidence="5" id="KW-0677">Repeat</keyword>
<dbReference type="InterPro" id="IPR045210">
    <property type="entry name" value="RING-Ubox_PUB"/>
</dbReference>
<evidence type="ECO:0000313" key="7">
    <source>
        <dbReference type="EMBL" id="URM60695.1"/>
    </source>
</evidence>
<dbReference type="PANTHER" id="PTHR45958">
    <property type="entry name" value="RING-TYPE E3 UBIQUITIN TRANSFERASE"/>
    <property type="match status" value="1"/>
</dbReference>
<proteinExistence type="evidence at transcript level"/>
<dbReference type="InterPro" id="IPR013083">
    <property type="entry name" value="Znf_RING/FYVE/PHD"/>
</dbReference>
<dbReference type="AlphaFoldDB" id="A0A976RUL4"/>
<sequence length="1051" mass="117939">MASFTEFKEEEEKSSAAGMVESLLACIAEITGIVVCIQMEQETFLNFGSYLYRFSAVIRELQLDNNYGLIPSETTEVLRSIARSINFAKGLVKRLQQNCAFLTQDSELTDILEDLEDVIRKVGKGLSLVLFPKQEDGEFAQIAARSLSEEMIDVHFAVSSKQLVSENGFLGIQEQSSMELSMMESTEIETDLYSINLEDSAENLQLLDTTRFSPTSSVGSRNRSRNLQNLSLGSRKSINLRNYNSSNDGSPMSLPRVAQYMEPLYETFFCPLTDKIMDEPVTIESGITYDRTAIVEWFDKFGSSVDIFCPKSGQKLHTRSFNANVALKATIDEWKERNEVARIKVARAALSLASTENMILEAIDDLQEICRKRKYNKVQIQTIGIIPLLGKLLDYNSRNVRQATLELLQQLADDNDGKEMIARTVDAPKILKMLSSNNRLVRHASASLLLELSYSQFFCDKIGEVSGGILMLITIKLRQSTDAFTSSKVDKILKNLEKSPTNIKHMAEDGYWEPLLNHLINGVEDMRMEMACYLGEIALGPDSQIYVAEKSSSALINMVHSGNYISRSAAFKALRQISSYQLNSKFLVEAGIVQVMVEEMFARTIQNEPMNTKNEAAAILANILKSGIELENLQVNVHGHTMASDYIIYSIISMIKNSTLDELNINLIRILLCLMKFPKSTATIVSVVKETEASYNLIELINTPNEELGIASIKLLITLASFMGHTLSDRLCKTRGQPDSLIKSPSEIPRITEKHAVSANFLAKLPHQNLTLNLALINQNTVPRIIDSINWIQRTGTRTSRFASAYFEGLVGTLVRFTTTLYDFQVLSLVREYNLTALFTEILMRTSSDEVQQSSSIGLENLSNQSVNLSKPPERRKTEKRKVPIFGKCFSNSSKDLTEPLCPVHRGTCSSQNTFCLLEANAVERLLTCLDHDNVEVVKAALSAICTLLDDKVDVDKSVKVLHEMNAMRHVLNVVKEHREEILLQKSFWVIDKFLVKGGDESISDISEDRLFPSTLISAFHHGDECTRQMAEKILRQLNKIPTFSINNFTL</sequence>
<evidence type="ECO:0000256" key="5">
    <source>
        <dbReference type="ARBA" id="ARBA00022737"/>
    </source>
</evidence>
<dbReference type="Pfam" id="PF04564">
    <property type="entry name" value="U-box"/>
    <property type="match status" value="1"/>
</dbReference>
<dbReference type="SMART" id="SM00504">
    <property type="entry name" value="Ubox"/>
    <property type="match status" value="1"/>
</dbReference>
<dbReference type="GO" id="GO:0016567">
    <property type="term" value="P:protein ubiquitination"/>
    <property type="evidence" value="ECO:0007669"/>
    <property type="project" value="InterPro"/>
</dbReference>
<dbReference type="InterPro" id="IPR000225">
    <property type="entry name" value="Armadillo"/>
</dbReference>
<dbReference type="InterPro" id="IPR016024">
    <property type="entry name" value="ARM-type_fold"/>
</dbReference>
<dbReference type="Gene3D" id="1.25.10.10">
    <property type="entry name" value="Leucine-rich Repeat Variant"/>
    <property type="match status" value="3"/>
</dbReference>
<name>A0A976RUL4_GYMSY</name>
<accession>A0A976RUL4</accession>
<dbReference type="SUPFAM" id="SSF48371">
    <property type="entry name" value="ARM repeat"/>
    <property type="match status" value="2"/>
</dbReference>
<feature type="domain" description="U-box" evidence="6">
    <location>
        <begin position="263"/>
        <end position="341"/>
    </location>
</feature>
<evidence type="ECO:0000256" key="4">
    <source>
        <dbReference type="ARBA" id="ARBA00022679"/>
    </source>
</evidence>